<dbReference type="Gene3D" id="2.60.120.10">
    <property type="entry name" value="Jelly Rolls"/>
    <property type="match status" value="1"/>
</dbReference>
<sequence length="189" mass="22295">MENIINKIKSYYPVSDESIRLITSCFKKHLFPAKTILIRAGKFDRHVYFIERGITRSYILHEGKEITTWFSLEGDAVCGSWNLYRNKSGFEYVETLEPTVVYSISIESLNNLYIRNIDIANWMRVLQQENFLWLQDMHINRLILPVKERYIELLQRFPSLFQRVNLGYIASYLGTTLPTLSKIRSETKS</sequence>
<evidence type="ECO:0000313" key="3">
    <source>
        <dbReference type="Proteomes" id="UP001143192"/>
    </source>
</evidence>
<dbReference type="Proteomes" id="UP001143192">
    <property type="component" value="Unassembled WGS sequence"/>
</dbReference>
<organism evidence="2 3">
    <name type="scientific">Bacteroides muris</name>
    <name type="common">ex Fokt et al. 2023</name>
    <dbReference type="NCBI Taxonomy" id="2937417"/>
    <lineage>
        <taxon>Bacteria</taxon>
        <taxon>Pseudomonadati</taxon>
        <taxon>Bacteroidota</taxon>
        <taxon>Bacteroidia</taxon>
        <taxon>Bacteroidales</taxon>
        <taxon>Bacteroidaceae</taxon>
        <taxon>Bacteroides</taxon>
    </lineage>
</organism>
<reference evidence="2" key="2">
    <citation type="submission" date="2022-04" db="EMBL/GenBank/DDBJ databases">
        <authorList>
            <person name="Fokt H."/>
            <person name="Baines J."/>
        </authorList>
    </citation>
    <scope>NUCLEOTIDE SEQUENCE</scope>
    <source>
        <strain evidence="2">KH365_2</strain>
    </source>
</reference>
<evidence type="ECO:0000313" key="2">
    <source>
        <dbReference type="EMBL" id="MCR6506320.1"/>
    </source>
</evidence>
<keyword evidence="3" id="KW-1185">Reference proteome</keyword>
<dbReference type="Pfam" id="PF00027">
    <property type="entry name" value="cNMP_binding"/>
    <property type="match status" value="1"/>
</dbReference>
<comment type="caution">
    <text evidence="2">The sequence shown here is derived from an EMBL/GenBank/DDBJ whole genome shotgun (WGS) entry which is preliminary data.</text>
</comment>
<dbReference type="RefSeq" id="WP_148371312.1">
    <property type="nucleotide sequence ID" value="NZ_JAMZED010000073.1"/>
</dbReference>
<evidence type="ECO:0000259" key="1">
    <source>
        <dbReference type="Pfam" id="PF00027"/>
    </source>
</evidence>
<accession>A0A9X2NVF3</accession>
<gene>
    <name evidence="2" type="ORF">M1B79_17055</name>
</gene>
<dbReference type="InterPro" id="IPR018490">
    <property type="entry name" value="cNMP-bd_dom_sf"/>
</dbReference>
<dbReference type="InterPro" id="IPR014710">
    <property type="entry name" value="RmlC-like_jellyroll"/>
</dbReference>
<name>A0A9X2NVF3_9BACE</name>
<proteinExistence type="predicted"/>
<dbReference type="SUPFAM" id="SSF51206">
    <property type="entry name" value="cAMP-binding domain-like"/>
    <property type="match status" value="1"/>
</dbReference>
<dbReference type="InterPro" id="IPR000595">
    <property type="entry name" value="cNMP-bd_dom"/>
</dbReference>
<dbReference type="CDD" id="cd00038">
    <property type="entry name" value="CAP_ED"/>
    <property type="match status" value="1"/>
</dbReference>
<reference evidence="2" key="1">
    <citation type="journal article" date="2022" name="Arch. Microbiol.">
        <title>Bacteroides muris sp. nov. isolated from the cecum of wild-derived house mice.</title>
        <authorList>
            <person name="Fokt H."/>
            <person name="Unni R."/>
            <person name="Repnik U."/>
            <person name="Schmitz R.A."/>
            <person name="Bramkamp M."/>
            <person name="Baines J.F."/>
            <person name="Unterweger D."/>
        </authorList>
    </citation>
    <scope>NUCLEOTIDE SEQUENCE</scope>
    <source>
        <strain evidence="2">KH365_2</strain>
    </source>
</reference>
<feature type="domain" description="Cyclic nucleotide-binding" evidence="1">
    <location>
        <begin position="31"/>
        <end position="115"/>
    </location>
</feature>
<dbReference type="AlphaFoldDB" id="A0A9X2NVF3"/>
<protein>
    <submittedName>
        <fullName evidence="2">Crp/Fnr family transcriptional regulator</fullName>
    </submittedName>
</protein>
<dbReference type="EMBL" id="JAMZED010000073">
    <property type="protein sequence ID" value="MCR6506320.1"/>
    <property type="molecule type" value="Genomic_DNA"/>
</dbReference>